<organism evidence="10 11">
    <name type="scientific">Cloacibacillus porcorum</name>
    <dbReference type="NCBI Taxonomy" id="1197717"/>
    <lineage>
        <taxon>Bacteria</taxon>
        <taxon>Thermotogati</taxon>
        <taxon>Synergistota</taxon>
        <taxon>Synergistia</taxon>
        <taxon>Synergistales</taxon>
        <taxon>Synergistaceae</taxon>
        <taxon>Cloacibacillus</taxon>
    </lineage>
</organism>
<keyword evidence="2 6" id="KW-0645">Protease</keyword>
<dbReference type="PROSITE" id="PS51892">
    <property type="entry name" value="SUBTILASE"/>
    <property type="match status" value="1"/>
</dbReference>
<dbReference type="Pfam" id="PF00082">
    <property type="entry name" value="Peptidase_S8"/>
    <property type="match status" value="1"/>
</dbReference>
<dbReference type="PANTHER" id="PTHR43806">
    <property type="entry name" value="PEPTIDASE S8"/>
    <property type="match status" value="1"/>
</dbReference>
<dbReference type="PANTHER" id="PTHR43806:SF11">
    <property type="entry name" value="CEREVISIN-RELATED"/>
    <property type="match status" value="1"/>
</dbReference>
<feature type="chain" id="PRO_5008538820" description="Peptidase S8/S53 domain-containing protein" evidence="8">
    <location>
        <begin position="23"/>
        <end position="587"/>
    </location>
</feature>
<feature type="active site" description="Charge relay system" evidence="5 6">
    <location>
        <position position="491"/>
    </location>
</feature>
<dbReference type="GeneID" id="83056410"/>
<reference evidence="10" key="1">
    <citation type="submission" date="2016-08" db="EMBL/GenBank/DDBJ databases">
        <title>Complete genome of Cloacibacillus porcorum.</title>
        <authorList>
            <person name="Looft T."/>
            <person name="Bayles D.O."/>
            <person name="Alt D.P."/>
        </authorList>
    </citation>
    <scope>NUCLEOTIDE SEQUENCE [LARGE SCALE GENOMIC DNA]</scope>
    <source>
        <strain evidence="10">CL-84</strain>
    </source>
</reference>
<dbReference type="PROSITE" id="PS00136">
    <property type="entry name" value="SUBTILASE_ASP"/>
    <property type="match status" value="1"/>
</dbReference>
<dbReference type="InterPro" id="IPR000209">
    <property type="entry name" value="Peptidase_S8/S53_dom"/>
</dbReference>
<gene>
    <name evidence="10" type="ORF">BED41_00910</name>
</gene>
<dbReference type="Proteomes" id="UP000093044">
    <property type="component" value="Chromosome"/>
</dbReference>
<dbReference type="GO" id="GO:0006508">
    <property type="term" value="P:proteolysis"/>
    <property type="evidence" value="ECO:0007669"/>
    <property type="project" value="UniProtKB-KW"/>
</dbReference>
<evidence type="ECO:0000256" key="7">
    <source>
        <dbReference type="RuleBase" id="RU003355"/>
    </source>
</evidence>
<evidence type="ECO:0000256" key="5">
    <source>
        <dbReference type="PIRSR" id="PIRSR615500-1"/>
    </source>
</evidence>
<dbReference type="Gene3D" id="3.40.50.200">
    <property type="entry name" value="Peptidase S8/S53 domain"/>
    <property type="match status" value="1"/>
</dbReference>
<dbReference type="KEGG" id="cpor:BED41_00910"/>
<evidence type="ECO:0000256" key="4">
    <source>
        <dbReference type="ARBA" id="ARBA00022825"/>
    </source>
</evidence>
<keyword evidence="8" id="KW-0732">Signal</keyword>
<dbReference type="PRINTS" id="PR00723">
    <property type="entry name" value="SUBTILISIN"/>
</dbReference>
<feature type="active site" description="Charge relay system" evidence="5 6">
    <location>
        <position position="278"/>
    </location>
</feature>
<dbReference type="STRING" id="1197717.BED41_00910"/>
<dbReference type="AlphaFoldDB" id="A0A1B2I1D7"/>
<evidence type="ECO:0000313" key="10">
    <source>
        <dbReference type="EMBL" id="ANZ43788.1"/>
    </source>
</evidence>
<feature type="signal peptide" evidence="8">
    <location>
        <begin position="1"/>
        <end position="22"/>
    </location>
</feature>
<feature type="active site" description="Charge relay system" evidence="5 6">
    <location>
        <position position="208"/>
    </location>
</feature>
<protein>
    <recommendedName>
        <fullName evidence="9">Peptidase S8/S53 domain-containing protein</fullName>
    </recommendedName>
</protein>
<evidence type="ECO:0000256" key="8">
    <source>
        <dbReference type="SAM" id="SignalP"/>
    </source>
</evidence>
<evidence type="ECO:0000256" key="1">
    <source>
        <dbReference type="ARBA" id="ARBA00011073"/>
    </source>
</evidence>
<evidence type="ECO:0000256" key="6">
    <source>
        <dbReference type="PROSITE-ProRule" id="PRU01240"/>
    </source>
</evidence>
<dbReference type="GO" id="GO:0004252">
    <property type="term" value="F:serine-type endopeptidase activity"/>
    <property type="evidence" value="ECO:0007669"/>
    <property type="project" value="UniProtKB-UniRule"/>
</dbReference>
<keyword evidence="11" id="KW-1185">Reference proteome</keyword>
<sequence length="587" mass="63065">MNKQMKRLVLSLFLLVILCVSAFGQERTKYDFKLNLDKISSGDNTAVNQAFSKGRYIEGSVLVVAKKPQQDRLTLSKMSHTQALDKINNVSAGVARSANAVLAATYDAVSINSDKVVMMIYSNEKTTEELIKELKKDSNVLSAVPNYIHYISTAKNVENEKASGQNMSAAASPNDPMYNEMWGLSAINAPSAWDKTTGKEDVYVVVLDTGIDHEHEDLAGNLGTFNGNYAGCGVLQIYDIYKKSGDTEEFIGTNTKKISGQFDPDDVRLDSWGDLDSHGTHVAGTIGAVGNNSLGVTGVNWKVRLLGIGMTNVTLDNNNEVQCIDTDGFSTGQIIEGLNIILQQKKAGLNIRAVNMSWGGWYTPPYQYELEDDPYYVAFKAVSDAGVILAAAAGNEFQNLDAPGGPGSDPYNPKEDYRWKICVPACFKLANLITVGAVSADKSWCDFSNYSPNYVDIAAPGAAIMSTLPRYVWLNGKVTSEDLYGKYNGTSMAAPHVTGAVALLCAAYPDKTAGEIKELLLNNADKNFAKEGKSAYGMLDLGAAMKAGAPAPTPTPKPSGGSSGCNGGIPFVALLSVMAVAFFKKKR</sequence>
<evidence type="ECO:0000256" key="3">
    <source>
        <dbReference type="ARBA" id="ARBA00022801"/>
    </source>
</evidence>
<dbReference type="PROSITE" id="PS00138">
    <property type="entry name" value="SUBTILASE_SER"/>
    <property type="match status" value="1"/>
</dbReference>
<dbReference type="InterPro" id="IPR023828">
    <property type="entry name" value="Peptidase_S8_Ser-AS"/>
</dbReference>
<dbReference type="InterPro" id="IPR022398">
    <property type="entry name" value="Peptidase_S8_His-AS"/>
</dbReference>
<dbReference type="InterPro" id="IPR050131">
    <property type="entry name" value="Peptidase_S8_subtilisin-like"/>
</dbReference>
<dbReference type="EMBL" id="CP016757">
    <property type="protein sequence ID" value="ANZ43788.1"/>
    <property type="molecule type" value="Genomic_DNA"/>
</dbReference>
<evidence type="ECO:0000259" key="9">
    <source>
        <dbReference type="Pfam" id="PF00082"/>
    </source>
</evidence>
<proteinExistence type="inferred from homology"/>
<name>A0A1B2I1D7_9BACT</name>
<accession>A0A1B2I1D7</accession>
<dbReference type="SUPFAM" id="SSF52743">
    <property type="entry name" value="Subtilisin-like"/>
    <property type="match status" value="1"/>
</dbReference>
<dbReference type="RefSeq" id="WP_066741901.1">
    <property type="nucleotide sequence ID" value="NZ_CP016757.1"/>
</dbReference>
<dbReference type="PROSITE" id="PS00137">
    <property type="entry name" value="SUBTILASE_HIS"/>
    <property type="match status" value="1"/>
</dbReference>
<comment type="similarity">
    <text evidence="1 6 7">Belongs to the peptidase S8 family.</text>
</comment>
<dbReference type="InterPro" id="IPR015500">
    <property type="entry name" value="Peptidase_S8_subtilisin-rel"/>
</dbReference>
<dbReference type="InterPro" id="IPR036852">
    <property type="entry name" value="Peptidase_S8/S53_dom_sf"/>
</dbReference>
<keyword evidence="4 6" id="KW-0720">Serine protease</keyword>
<dbReference type="InterPro" id="IPR023827">
    <property type="entry name" value="Peptidase_S8_Asp-AS"/>
</dbReference>
<feature type="domain" description="Peptidase S8/S53" evidence="9">
    <location>
        <begin position="200"/>
        <end position="537"/>
    </location>
</feature>
<evidence type="ECO:0000313" key="11">
    <source>
        <dbReference type="Proteomes" id="UP000093044"/>
    </source>
</evidence>
<keyword evidence="3 6" id="KW-0378">Hydrolase</keyword>
<evidence type="ECO:0000256" key="2">
    <source>
        <dbReference type="ARBA" id="ARBA00022670"/>
    </source>
</evidence>